<dbReference type="InterPro" id="IPR025322">
    <property type="entry name" value="PADRE_dom"/>
</dbReference>
<feature type="compositionally biased region" description="Basic and acidic residues" evidence="1">
    <location>
        <begin position="92"/>
        <end position="103"/>
    </location>
</feature>
<evidence type="ECO:0000313" key="3">
    <source>
        <dbReference type="Proteomes" id="UP000231279"/>
    </source>
</evidence>
<proteinExistence type="predicted"/>
<evidence type="ECO:0000313" key="2">
    <source>
        <dbReference type="EMBL" id="PIN18670.1"/>
    </source>
</evidence>
<feature type="compositionally biased region" description="Basic and acidic residues" evidence="1">
    <location>
        <begin position="118"/>
        <end position="140"/>
    </location>
</feature>
<evidence type="ECO:0008006" key="4">
    <source>
        <dbReference type="Google" id="ProtNLM"/>
    </source>
</evidence>
<dbReference type="Proteomes" id="UP000231279">
    <property type="component" value="Unassembled WGS sequence"/>
</dbReference>
<gene>
    <name evidence="2" type="ORF">CDL12_08658</name>
</gene>
<reference evidence="3" key="1">
    <citation type="journal article" date="2018" name="Gigascience">
        <title>Genome assembly of the Pink Ipe (Handroanthus impetiginosus, Bignoniaceae), a highly valued, ecologically keystone Neotropical timber forest tree.</title>
        <authorList>
            <person name="Silva-Junior O.B."/>
            <person name="Grattapaglia D."/>
            <person name="Novaes E."/>
            <person name="Collevatti R.G."/>
        </authorList>
    </citation>
    <scope>NUCLEOTIDE SEQUENCE [LARGE SCALE GENOMIC DNA]</scope>
    <source>
        <strain evidence="3">cv. UFG-1</strain>
    </source>
</reference>
<dbReference type="AlphaFoldDB" id="A0A2G9HMZ7"/>
<sequence length="194" mass="21971">MHPISGWFCSTSSKNLFIKIVHPGGLVELHDRPMLAKDLLNRNPKCCVAYPNVFKQPYAVVSPETTLVLGQKYYVVPLGTIRKLQLKHPHSVLREKHREGNKDDDTDTSSSCWLFRNNKNDGREKNSFRNNKNDGREKNSGTKIKACNSESLSEEMRREDNGKRSVNEGSSSPGRLSLVSMDNWQPGLESIVEE</sequence>
<dbReference type="OrthoDB" id="1642380at2759"/>
<organism evidence="2 3">
    <name type="scientific">Handroanthus impetiginosus</name>
    <dbReference type="NCBI Taxonomy" id="429701"/>
    <lineage>
        <taxon>Eukaryota</taxon>
        <taxon>Viridiplantae</taxon>
        <taxon>Streptophyta</taxon>
        <taxon>Embryophyta</taxon>
        <taxon>Tracheophyta</taxon>
        <taxon>Spermatophyta</taxon>
        <taxon>Magnoliopsida</taxon>
        <taxon>eudicotyledons</taxon>
        <taxon>Gunneridae</taxon>
        <taxon>Pentapetalae</taxon>
        <taxon>asterids</taxon>
        <taxon>lamiids</taxon>
        <taxon>Lamiales</taxon>
        <taxon>Bignoniaceae</taxon>
        <taxon>Crescentiina</taxon>
        <taxon>Tabebuia alliance</taxon>
        <taxon>Handroanthus</taxon>
    </lineage>
</organism>
<evidence type="ECO:0000256" key="1">
    <source>
        <dbReference type="SAM" id="MobiDB-lite"/>
    </source>
</evidence>
<protein>
    <recommendedName>
        <fullName evidence="4">DUF4228 domain-containing protein</fullName>
    </recommendedName>
</protein>
<feature type="region of interest" description="Disordered" evidence="1">
    <location>
        <begin position="92"/>
        <end position="194"/>
    </location>
</feature>
<accession>A0A2G9HMZ7</accession>
<feature type="compositionally biased region" description="Basic and acidic residues" evidence="1">
    <location>
        <begin position="154"/>
        <end position="166"/>
    </location>
</feature>
<dbReference type="PANTHER" id="PTHR33052">
    <property type="entry name" value="DUF4228 DOMAIN PROTEIN-RELATED"/>
    <property type="match status" value="1"/>
</dbReference>
<name>A0A2G9HMZ7_9LAMI</name>
<dbReference type="EMBL" id="NKXS01001425">
    <property type="protein sequence ID" value="PIN18670.1"/>
    <property type="molecule type" value="Genomic_DNA"/>
</dbReference>
<comment type="caution">
    <text evidence="2">The sequence shown here is derived from an EMBL/GenBank/DDBJ whole genome shotgun (WGS) entry which is preliminary data.</text>
</comment>
<dbReference type="Pfam" id="PF14009">
    <property type="entry name" value="PADRE"/>
    <property type="match status" value="1"/>
</dbReference>
<keyword evidence="3" id="KW-1185">Reference proteome</keyword>